<dbReference type="SMART" id="SM00295">
    <property type="entry name" value="B41"/>
    <property type="match status" value="1"/>
</dbReference>
<dbReference type="PRINTS" id="PR00935">
    <property type="entry name" value="BAND41"/>
</dbReference>
<dbReference type="InterPro" id="IPR019749">
    <property type="entry name" value="Band_41_domain"/>
</dbReference>
<dbReference type="InterPro" id="IPR029071">
    <property type="entry name" value="Ubiquitin-like_domsf"/>
</dbReference>
<organism evidence="6 7">
    <name type="scientific">Clytia hemisphaerica</name>
    <dbReference type="NCBI Taxonomy" id="252671"/>
    <lineage>
        <taxon>Eukaryota</taxon>
        <taxon>Metazoa</taxon>
        <taxon>Cnidaria</taxon>
        <taxon>Hydrozoa</taxon>
        <taxon>Hydroidolina</taxon>
        <taxon>Leptothecata</taxon>
        <taxon>Obeliida</taxon>
        <taxon>Clytiidae</taxon>
        <taxon>Clytia</taxon>
    </lineage>
</organism>
<dbReference type="InterPro" id="IPR018980">
    <property type="entry name" value="FERM_PH-like_C"/>
</dbReference>
<evidence type="ECO:0000256" key="4">
    <source>
        <dbReference type="SAM" id="MobiDB-lite"/>
    </source>
</evidence>
<dbReference type="SMART" id="SM01196">
    <property type="entry name" value="FERM_C"/>
    <property type="match status" value="1"/>
</dbReference>
<dbReference type="InterPro" id="IPR000299">
    <property type="entry name" value="FERM_domain"/>
</dbReference>
<keyword evidence="7" id="KW-1185">Reference proteome</keyword>
<accession>A0A7M5XHM8</accession>
<dbReference type="InterPro" id="IPR047176">
    <property type="entry name" value="FRMD4A/B"/>
</dbReference>
<reference evidence="6" key="1">
    <citation type="submission" date="2021-01" db="UniProtKB">
        <authorList>
            <consortium name="EnsemblMetazoa"/>
        </authorList>
    </citation>
    <scope>IDENTIFICATION</scope>
</reference>
<proteinExistence type="predicted"/>
<dbReference type="GO" id="GO:0005923">
    <property type="term" value="C:bicellular tight junction"/>
    <property type="evidence" value="ECO:0007669"/>
    <property type="project" value="TreeGrafter"/>
</dbReference>
<dbReference type="RefSeq" id="XP_066920924.1">
    <property type="nucleotide sequence ID" value="XM_067064823.1"/>
</dbReference>
<feature type="compositionally biased region" description="Polar residues" evidence="4">
    <location>
        <begin position="603"/>
        <end position="616"/>
    </location>
</feature>
<feature type="domain" description="FERM" evidence="5">
    <location>
        <begin position="8"/>
        <end position="328"/>
    </location>
</feature>
<dbReference type="Pfam" id="PF09380">
    <property type="entry name" value="FERM_C"/>
    <property type="match status" value="1"/>
</dbReference>
<dbReference type="SUPFAM" id="SSF54236">
    <property type="entry name" value="Ubiquitin-like"/>
    <property type="match status" value="1"/>
</dbReference>
<dbReference type="SUPFAM" id="SSF50729">
    <property type="entry name" value="PH domain-like"/>
    <property type="match status" value="1"/>
</dbReference>
<feature type="compositionally biased region" description="Polar residues" evidence="4">
    <location>
        <begin position="625"/>
        <end position="645"/>
    </location>
</feature>
<feature type="compositionally biased region" description="Low complexity" evidence="4">
    <location>
        <begin position="556"/>
        <end position="574"/>
    </location>
</feature>
<dbReference type="PROSITE" id="PS50057">
    <property type="entry name" value="FERM_3"/>
    <property type="match status" value="1"/>
</dbReference>
<evidence type="ECO:0000259" key="5">
    <source>
        <dbReference type="PROSITE" id="PS50057"/>
    </source>
</evidence>
<dbReference type="SUPFAM" id="SSF47031">
    <property type="entry name" value="Second domain of FERM"/>
    <property type="match status" value="1"/>
</dbReference>
<feature type="region of interest" description="Disordered" evidence="4">
    <location>
        <begin position="603"/>
        <end position="658"/>
    </location>
</feature>
<dbReference type="Pfam" id="PF11819">
    <property type="entry name" value="CUPID"/>
    <property type="match status" value="1"/>
</dbReference>
<dbReference type="CDD" id="cd14473">
    <property type="entry name" value="FERM_B-lobe"/>
    <property type="match status" value="1"/>
</dbReference>
<dbReference type="InterPro" id="IPR019748">
    <property type="entry name" value="FERM_central"/>
</dbReference>
<feature type="compositionally biased region" description="Polar residues" evidence="4">
    <location>
        <begin position="575"/>
        <end position="586"/>
    </location>
</feature>
<dbReference type="PANTHER" id="PTHR46079">
    <property type="entry name" value="FERM DOMAIN-CONTAINING PROTEIN 4"/>
    <property type="match status" value="1"/>
</dbReference>
<feature type="compositionally biased region" description="Basic and acidic residues" evidence="4">
    <location>
        <begin position="530"/>
        <end position="551"/>
    </location>
</feature>
<dbReference type="InterPro" id="IPR011993">
    <property type="entry name" value="PH-like_dom_sf"/>
</dbReference>
<dbReference type="AlphaFoldDB" id="A0A7M5XHM8"/>
<name>A0A7M5XHM8_9CNID</name>
<evidence type="ECO:0000313" key="6">
    <source>
        <dbReference type="EnsemblMetazoa" id="CLYHEMP023426.2"/>
    </source>
</evidence>
<evidence type="ECO:0000313" key="7">
    <source>
        <dbReference type="Proteomes" id="UP000594262"/>
    </source>
</evidence>
<dbReference type="Gene3D" id="2.30.29.30">
    <property type="entry name" value="Pleckstrin-homology domain (PH domain)/Phosphotyrosine-binding domain (PTB)"/>
    <property type="match status" value="1"/>
</dbReference>
<dbReference type="Gene3D" id="3.10.20.90">
    <property type="entry name" value="Phosphatidylinositol 3-kinase Catalytic Subunit, Chain A, domain 1"/>
    <property type="match status" value="1"/>
</dbReference>
<dbReference type="Pfam" id="PF00373">
    <property type="entry name" value="FERM_M"/>
    <property type="match status" value="1"/>
</dbReference>
<dbReference type="InterPro" id="IPR035963">
    <property type="entry name" value="FERM_2"/>
</dbReference>
<dbReference type="EnsemblMetazoa" id="CLYHEMT023426.2">
    <property type="protein sequence ID" value="CLYHEMP023426.2"/>
    <property type="gene ID" value="CLYHEMG023426"/>
</dbReference>
<feature type="compositionally biased region" description="Polar residues" evidence="4">
    <location>
        <begin position="784"/>
        <end position="793"/>
    </location>
</feature>
<dbReference type="GO" id="GO:0090162">
    <property type="term" value="P:establishment of epithelial cell polarity"/>
    <property type="evidence" value="ECO:0007669"/>
    <property type="project" value="InterPro"/>
</dbReference>
<dbReference type="InterPro" id="IPR018979">
    <property type="entry name" value="FERM_N"/>
</dbReference>
<sequence length="809" mass="92042">MVASNEIKRCHVYTLDEQKLNIPLQSRLLTTELLDIVASHFNLKEKEYFGLFYYDNRECRCWLKSDKKVVDHDFPKTSSPVTLHFGVKKYIDTITILRDNQTIELFYFQCRINIFKGALECESRIVFQLAAHVLQATHGDYVSDAIALADLKNLQVVPVRTLQEHPTLSFCEEEIIREYKNLDGLTKGDAVIGYLRIIESLPMYGVHYYDVKDKEQIPWKLGLSHKGAAQYDFHDKNMPRKRFSWSQMENLFYRDKKFTLEYRDSGPRSAQKASNKTSSNHSLNRLNTIRKSISHRIKSCVWYASSSTQCRDIWLMAVEQHQFYLDKKQSSRSINGQRCLKEMARNLCRSSTSLVSMKSTGSGIQDNTSETASYYFSLDGDSQNSQVIAAEMDMVSALQARKSFLEKQLIEKRELLNILCLREAELTGIVPSELPESPTHPGRPMRRKVGTSFEFDESLLENPDFERPGTELENMERDFEIQKQIVNAAHRLASDPSAKKKVKKARQLSYQKSLVKLKTMEQQLEYMRRDEEEQGHDFQDHNWHNNKKDEGGSGSLGDSLGPIDGESSSSKDSSNYTPSPLDSTNNMFKKRARDSMYLATPVINTSNMSSTNSPFSQRRHYEPSPRQNGGWSASVTASPVNGHNSTNEHDSFNEFSEDYDTSFSRERLRTQSVGNRLHKKPPLPTVVKVRAKEFHSSADMLSQDTNDSPHQYVCGDFESTGMYSASAGQKKYGDYGSNPSIPHSYSSPGIAGRVHRHSPATAKRLEQLSLSPSSGAPRPPPSYAQHSMESGSEQSEDMWHEDAGEETLV</sequence>
<dbReference type="Gene3D" id="1.20.80.10">
    <property type="match status" value="1"/>
</dbReference>
<dbReference type="GeneID" id="136808289"/>
<feature type="compositionally biased region" description="Polar residues" evidence="4">
    <location>
        <begin position="737"/>
        <end position="747"/>
    </location>
</feature>
<comment type="subcellular location">
    <subcellularLocation>
        <location evidence="1">Cytoplasm</location>
    </subcellularLocation>
</comment>
<evidence type="ECO:0000256" key="2">
    <source>
        <dbReference type="ARBA" id="ARBA00022490"/>
    </source>
</evidence>
<dbReference type="Proteomes" id="UP000594262">
    <property type="component" value="Unplaced"/>
</dbReference>
<dbReference type="GO" id="GO:0005737">
    <property type="term" value="C:cytoplasm"/>
    <property type="evidence" value="ECO:0007669"/>
    <property type="project" value="UniProtKB-SubCell"/>
</dbReference>
<evidence type="ECO:0000256" key="3">
    <source>
        <dbReference type="ARBA" id="ARBA00023054"/>
    </source>
</evidence>
<dbReference type="Pfam" id="PF09379">
    <property type="entry name" value="FERM_N"/>
    <property type="match status" value="1"/>
</dbReference>
<feature type="region of interest" description="Disordered" evidence="4">
    <location>
        <begin position="530"/>
        <end position="586"/>
    </location>
</feature>
<dbReference type="PANTHER" id="PTHR46079:SF2">
    <property type="entry name" value="FERM DOMAIN-CONTAINING PROTEIN"/>
    <property type="match status" value="1"/>
</dbReference>
<dbReference type="GO" id="GO:0005912">
    <property type="term" value="C:adherens junction"/>
    <property type="evidence" value="ECO:0007669"/>
    <property type="project" value="TreeGrafter"/>
</dbReference>
<dbReference type="InterPro" id="IPR014352">
    <property type="entry name" value="FERM/acyl-CoA-bd_prot_sf"/>
</dbReference>
<evidence type="ECO:0000256" key="1">
    <source>
        <dbReference type="ARBA" id="ARBA00004496"/>
    </source>
</evidence>
<keyword evidence="2" id="KW-0963">Cytoplasm</keyword>
<feature type="region of interest" description="Disordered" evidence="4">
    <location>
        <begin position="734"/>
        <end position="809"/>
    </location>
</feature>
<keyword evidence="3" id="KW-0175">Coiled coil</keyword>
<dbReference type="OrthoDB" id="10063592at2759"/>
<protein>
    <recommendedName>
        <fullName evidence="5">FERM domain-containing protein</fullName>
    </recommendedName>
</protein>
<dbReference type="InterPro" id="IPR021774">
    <property type="entry name" value="CUPID"/>
</dbReference>